<name>A0ABX1HIT6_9BACT</name>
<dbReference type="Pfam" id="PF04326">
    <property type="entry name" value="SLFN_AlbA_2"/>
    <property type="match status" value="1"/>
</dbReference>
<dbReference type="RefSeq" id="WP_168673793.1">
    <property type="nucleotide sequence ID" value="NZ_JAAVTK010000008.1"/>
</dbReference>
<keyword evidence="3" id="KW-1185">Reference proteome</keyword>
<dbReference type="InterPro" id="IPR007421">
    <property type="entry name" value="Schlafen_AlbA_2_dom"/>
</dbReference>
<evidence type="ECO:0000313" key="2">
    <source>
        <dbReference type="EMBL" id="NKI90181.1"/>
    </source>
</evidence>
<gene>
    <name evidence="2" type="ORF">HBN54_002781</name>
</gene>
<dbReference type="InterPro" id="IPR038461">
    <property type="entry name" value="Schlafen_AlbA_2_dom_sf"/>
</dbReference>
<sequence length="351" mass="39253">MEYARTYLGKPLSELEYTDVQQFFSSEKTESDQIEFKSCSLSSQIDSSLRGVIESISAFLNSSGGLLIWGAPVGVSVPGRREKAFVGDLTQVPLTVEKDWLISKIVDKIIPLPLGIRVQLISTSDSQVAVFEIDESPYAPHQTSNIYYMRVDGQNKPAPHHYVEALMKRISFPRLEAYIKPGATQIDVDGLSTSIEFMFFNFSPFINEERFYYRIIVVGGVFQGASNSPEHRRTVSGMGHLDYTMNGQEYRSNSRNASLNLSIVHGEPHHFTKAIYFPTALLARLGYIARIIISFSGKTAPMKSSEYVIDFNGNSINPSFSISYQNELLSQRQTDRNITEQSTLASLGVLV</sequence>
<comment type="caution">
    <text evidence="2">The sequence shown here is derived from an EMBL/GenBank/DDBJ whole genome shotgun (WGS) entry which is preliminary data.</text>
</comment>
<reference evidence="2 3" key="1">
    <citation type="submission" date="2020-03" db="EMBL/GenBank/DDBJ databases">
        <title>Genomic Encyclopedia of Type Strains, Phase IV (KMG-V): Genome sequencing to study the core and pangenomes of soil and plant-associated prokaryotes.</title>
        <authorList>
            <person name="Whitman W."/>
        </authorList>
    </citation>
    <scope>NUCLEOTIDE SEQUENCE [LARGE SCALE GENOMIC DNA]</scope>
    <source>
        <strain evidence="2 3">1B</strain>
    </source>
</reference>
<organism evidence="2 3">
    <name type="scientific">Hymenobacter artigasi</name>
    <dbReference type="NCBI Taxonomy" id="2719616"/>
    <lineage>
        <taxon>Bacteria</taxon>
        <taxon>Pseudomonadati</taxon>
        <taxon>Bacteroidota</taxon>
        <taxon>Cytophagia</taxon>
        <taxon>Cytophagales</taxon>
        <taxon>Hymenobacteraceae</taxon>
        <taxon>Hymenobacter</taxon>
    </lineage>
</organism>
<evidence type="ECO:0000259" key="1">
    <source>
        <dbReference type="Pfam" id="PF04326"/>
    </source>
</evidence>
<protein>
    <recommendedName>
        <fullName evidence="1">Schlafen AlbA-2 domain-containing protein</fullName>
    </recommendedName>
</protein>
<dbReference type="EMBL" id="JAAVTK010000008">
    <property type="protein sequence ID" value="NKI90181.1"/>
    <property type="molecule type" value="Genomic_DNA"/>
</dbReference>
<dbReference type="Proteomes" id="UP000717634">
    <property type="component" value="Unassembled WGS sequence"/>
</dbReference>
<proteinExistence type="predicted"/>
<feature type="domain" description="Schlafen AlbA-2" evidence="1">
    <location>
        <begin position="30"/>
        <end position="158"/>
    </location>
</feature>
<accession>A0ABX1HIT6</accession>
<evidence type="ECO:0000313" key="3">
    <source>
        <dbReference type="Proteomes" id="UP000717634"/>
    </source>
</evidence>
<dbReference type="Gene3D" id="3.30.950.30">
    <property type="entry name" value="Schlafen, AAA domain"/>
    <property type="match status" value="1"/>
</dbReference>